<evidence type="ECO:0000259" key="2">
    <source>
        <dbReference type="Pfam" id="PF00892"/>
    </source>
</evidence>
<dbReference type="InterPro" id="IPR037185">
    <property type="entry name" value="EmrE-like"/>
</dbReference>
<protein>
    <recommendedName>
        <fullName evidence="2">EamA domain-containing protein</fullName>
    </recommendedName>
</protein>
<reference evidence="3 4" key="1">
    <citation type="journal article" date="2016" name="Nat. Commun.">
        <title>Thousands of microbial genomes shed light on interconnected biogeochemical processes in an aquifer system.</title>
        <authorList>
            <person name="Anantharaman K."/>
            <person name="Brown C.T."/>
            <person name="Hug L.A."/>
            <person name="Sharon I."/>
            <person name="Castelle C.J."/>
            <person name="Probst A.J."/>
            <person name="Thomas B.C."/>
            <person name="Singh A."/>
            <person name="Wilkins M.J."/>
            <person name="Karaoz U."/>
            <person name="Brodie E.L."/>
            <person name="Williams K.H."/>
            <person name="Hubbard S.S."/>
            <person name="Banfield J.F."/>
        </authorList>
    </citation>
    <scope>NUCLEOTIDE SEQUENCE [LARGE SCALE GENOMIC DNA]</scope>
</reference>
<feature type="transmembrane region" description="Helical" evidence="1">
    <location>
        <begin position="252"/>
        <end position="269"/>
    </location>
</feature>
<dbReference type="Gene3D" id="1.10.3730.20">
    <property type="match status" value="1"/>
</dbReference>
<name>A0A1F8DL98_9BACT</name>
<keyword evidence="1" id="KW-1133">Transmembrane helix</keyword>
<feature type="transmembrane region" description="Helical" evidence="1">
    <location>
        <begin position="94"/>
        <end position="112"/>
    </location>
</feature>
<organism evidence="3 4">
    <name type="scientific">Candidatus Wolfebacteria bacterium GWA1_42_9</name>
    <dbReference type="NCBI Taxonomy" id="1802553"/>
    <lineage>
        <taxon>Bacteria</taxon>
        <taxon>Candidatus Wolfeibacteriota</taxon>
    </lineage>
</organism>
<accession>A0A1F8DL98</accession>
<dbReference type="Pfam" id="PF00892">
    <property type="entry name" value="EamA"/>
    <property type="match status" value="1"/>
</dbReference>
<feature type="transmembrane region" description="Helical" evidence="1">
    <location>
        <begin position="281"/>
        <end position="298"/>
    </location>
</feature>
<evidence type="ECO:0000313" key="4">
    <source>
        <dbReference type="Proteomes" id="UP000178303"/>
    </source>
</evidence>
<dbReference type="Proteomes" id="UP000178303">
    <property type="component" value="Unassembled WGS sequence"/>
</dbReference>
<feature type="transmembrane region" description="Helical" evidence="1">
    <location>
        <begin position="184"/>
        <end position="204"/>
    </location>
</feature>
<dbReference type="GO" id="GO:0016020">
    <property type="term" value="C:membrane"/>
    <property type="evidence" value="ECO:0007669"/>
    <property type="project" value="InterPro"/>
</dbReference>
<keyword evidence="1" id="KW-0812">Transmembrane</keyword>
<dbReference type="SUPFAM" id="SSF103481">
    <property type="entry name" value="Multidrug resistance efflux transporter EmrE"/>
    <property type="match status" value="1"/>
</dbReference>
<evidence type="ECO:0000256" key="1">
    <source>
        <dbReference type="SAM" id="Phobius"/>
    </source>
</evidence>
<evidence type="ECO:0000313" key="3">
    <source>
        <dbReference type="EMBL" id="OGM89374.1"/>
    </source>
</evidence>
<feature type="transmembrane region" description="Helical" evidence="1">
    <location>
        <begin position="118"/>
        <end position="137"/>
    </location>
</feature>
<feature type="transmembrane region" description="Helical" evidence="1">
    <location>
        <begin position="149"/>
        <end position="172"/>
    </location>
</feature>
<feature type="transmembrane region" description="Helical" evidence="1">
    <location>
        <begin position="224"/>
        <end position="246"/>
    </location>
</feature>
<dbReference type="EMBL" id="MGIN01000024">
    <property type="protein sequence ID" value="OGM89374.1"/>
    <property type="molecule type" value="Genomic_DNA"/>
</dbReference>
<gene>
    <name evidence="3" type="ORF">A2108_00615</name>
</gene>
<feature type="transmembrane region" description="Helical" evidence="1">
    <location>
        <begin position="65"/>
        <end position="82"/>
    </location>
</feature>
<keyword evidence="1" id="KW-0472">Membrane</keyword>
<feature type="transmembrane region" description="Helical" evidence="1">
    <location>
        <begin position="32"/>
        <end position="53"/>
    </location>
</feature>
<proteinExistence type="predicted"/>
<sequence length="300" mass="33851">MSWILFTLGATALNAVSNFIDKFLIEKRVRDYITLTILGGMVAFIFGIVVLFFRNFPIYGTNQMILILLAGISMEMGLIPYYKAISLDDISRVVPVFQIAPVFVLILSYVFLGERLTLPQFIGFWMIITGAYILSLKKLGKDIFNLRKSVIWIILASILWAIPSVIFRFVTIEINFWDALGYEFIGAAIGMLLLFLIPAIRNRFLNEIVRVEKSAYGAIASNEFIYLIARMLGFYAIVIAPAVSLVSVLGGFHPLIVLIYGIILSVWFPNIIKEDIQKATIFIKILAIVVIFVGVWFINV</sequence>
<comment type="caution">
    <text evidence="3">The sequence shown here is derived from an EMBL/GenBank/DDBJ whole genome shotgun (WGS) entry which is preliminary data.</text>
</comment>
<dbReference type="AlphaFoldDB" id="A0A1F8DL98"/>
<feature type="domain" description="EamA" evidence="2">
    <location>
        <begin position="2"/>
        <end position="135"/>
    </location>
</feature>
<dbReference type="InterPro" id="IPR000620">
    <property type="entry name" value="EamA_dom"/>
</dbReference>